<sequence>MAHIIGSALVRTLIRVLALLVPPTGLRRKDIEAPNAQVARPRRRTAQAPPVPTRHPDLHLPLLNDTSPLARPYLPAYERQMAHPDLVAVGV</sequence>
<dbReference type="Proteomes" id="UP000037982">
    <property type="component" value="Unassembled WGS sequence"/>
</dbReference>
<gene>
    <name evidence="2" type="ORF">ADL29_16810</name>
</gene>
<keyword evidence="3" id="KW-1185">Reference proteome</keyword>
<protein>
    <submittedName>
        <fullName evidence="2">Uncharacterized protein</fullName>
    </submittedName>
</protein>
<dbReference type="PATRIC" id="fig|66876.3.peg.3676"/>
<name>A0A0N0GZM4_9ACTN</name>
<accession>A0A0N0GZM4</accession>
<dbReference type="RefSeq" id="WP_053924440.1">
    <property type="nucleotide sequence ID" value="NZ_LGKG01000135.1"/>
</dbReference>
<evidence type="ECO:0000256" key="1">
    <source>
        <dbReference type="SAM" id="MobiDB-lite"/>
    </source>
</evidence>
<dbReference type="AlphaFoldDB" id="A0A0N0GZM4"/>
<reference evidence="3" key="1">
    <citation type="submission" date="2015-07" db="EMBL/GenBank/DDBJ databases">
        <authorList>
            <person name="Ju K.-S."/>
            <person name="Doroghazi J.R."/>
            <person name="Metcalf W.W."/>
        </authorList>
    </citation>
    <scope>NUCLEOTIDE SEQUENCE [LARGE SCALE GENOMIC DNA]</scope>
    <source>
        <strain evidence="3">NRRL ISP-5002</strain>
    </source>
</reference>
<dbReference type="EMBL" id="LGKG01000135">
    <property type="protein sequence ID" value="KPC62881.1"/>
    <property type="molecule type" value="Genomic_DNA"/>
</dbReference>
<evidence type="ECO:0000313" key="2">
    <source>
        <dbReference type="EMBL" id="KPC62881.1"/>
    </source>
</evidence>
<organism evidence="2 3">
    <name type="scientific">Streptomyces chattanoogensis</name>
    <dbReference type="NCBI Taxonomy" id="66876"/>
    <lineage>
        <taxon>Bacteria</taxon>
        <taxon>Bacillati</taxon>
        <taxon>Actinomycetota</taxon>
        <taxon>Actinomycetes</taxon>
        <taxon>Kitasatosporales</taxon>
        <taxon>Streptomycetaceae</taxon>
        <taxon>Streptomyces</taxon>
    </lineage>
</organism>
<feature type="region of interest" description="Disordered" evidence="1">
    <location>
        <begin position="33"/>
        <end position="64"/>
    </location>
</feature>
<comment type="caution">
    <text evidence="2">The sequence shown here is derived from an EMBL/GenBank/DDBJ whole genome shotgun (WGS) entry which is preliminary data.</text>
</comment>
<proteinExistence type="predicted"/>
<evidence type="ECO:0000313" key="3">
    <source>
        <dbReference type="Proteomes" id="UP000037982"/>
    </source>
</evidence>